<evidence type="ECO:0000259" key="8">
    <source>
        <dbReference type="PROSITE" id="PS50878"/>
    </source>
</evidence>
<dbReference type="PANTHER" id="PTHR24559">
    <property type="entry name" value="TRANSPOSON TY3-I GAG-POL POLYPROTEIN"/>
    <property type="match status" value="1"/>
</dbReference>
<dbReference type="PROSITE" id="PS50878">
    <property type="entry name" value="RT_POL"/>
    <property type="match status" value="1"/>
</dbReference>
<evidence type="ECO:0000256" key="4">
    <source>
        <dbReference type="ARBA" id="ARBA00022722"/>
    </source>
</evidence>
<keyword evidence="2" id="KW-0808">Transferase</keyword>
<dbReference type="PANTHER" id="PTHR24559:SF444">
    <property type="entry name" value="REVERSE TRANSCRIPTASE DOMAIN-CONTAINING PROTEIN"/>
    <property type="match status" value="1"/>
</dbReference>
<organism evidence="9 10">
    <name type="scientific">Phytophthora fragariaefolia</name>
    <dbReference type="NCBI Taxonomy" id="1490495"/>
    <lineage>
        <taxon>Eukaryota</taxon>
        <taxon>Sar</taxon>
        <taxon>Stramenopiles</taxon>
        <taxon>Oomycota</taxon>
        <taxon>Peronosporomycetes</taxon>
        <taxon>Peronosporales</taxon>
        <taxon>Peronosporaceae</taxon>
        <taxon>Phytophthora</taxon>
    </lineage>
</organism>
<keyword evidence="6" id="KW-0378">Hydrolase</keyword>
<dbReference type="InterPro" id="IPR000477">
    <property type="entry name" value="RT_dom"/>
</dbReference>
<evidence type="ECO:0000256" key="2">
    <source>
        <dbReference type="ARBA" id="ARBA00022679"/>
    </source>
</evidence>
<comment type="caution">
    <text evidence="9">The sequence shown here is derived from an EMBL/GenBank/DDBJ whole genome shotgun (WGS) entry which is preliminary data.</text>
</comment>
<dbReference type="InterPro" id="IPR043502">
    <property type="entry name" value="DNA/RNA_pol_sf"/>
</dbReference>
<accession>A0A9W6YGN6</accession>
<gene>
    <name evidence="9" type="ORF">Pfra01_002748000</name>
</gene>
<protein>
    <submittedName>
        <fullName evidence="9">Unnamed protein product</fullName>
    </submittedName>
</protein>
<dbReference type="InterPro" id="IPR053134">
    <property type="entry name" value="RNA-dir_DNA_polymerase"/>
</dbReference>
<sequence length="301" mass="34131">MKAHGAIMDFHTSEVRYRGGGLCSRQRDRGVCVNEDYRSDYDGSHSNYREEWKRVDESVTPLDHEDELHVGEPSARAMIVKLLRAYRELTIDTEDCPPATAVDVQHHIDTGNTASIAMKRRRHAQTNDKITDENVETMLKAGVIEEGDGAWGFPVVLVRKKDGEVRFCVDYRALNNVTKKYVYPLPRIDETLDALGGALWFTTLDLRAGYWQITVAPGNRDKTAFTTKCGHYLFTRMPFGLTNAPLTFQRLMNSVLRGLTWKTCLVYMDDIVVFTRGSIEKHVVDLGSVLQRLETGLNVET</sequence>
<dbReference type="AlphaFoldDB" id="A0A9W6YGN6"/>
<dbReference type="EMBL" id="BSXT01006744">
    <property type="protein sequence ID" value="GMF62964.1"/>
    <property type="molecule type" value="Genomic_DNA"/>
</dbReference>
<proteinExistence type="predicted"/>
<evidence type="ECO:0000313" key="9">
    <source>
        <dbReference type="EMBL" id="GMF62964.1"/>
    </source>
</evidence>
<dbReference type="InterPro" id="IPR043128">
    <property type="entry name" value="Rev_trsase/Diguanyl_cyclase"/>
</dbReference>
<dbReference type="GO" id="GO:0006508">
    <property type="term" value="P:proteolysis"/>
    <property type="evidence" value="ECO:0007669"/>
    <property type="project" value="UniProtKB-KW"/>
</dbReference>
<keyword evidence="4" id="KW-0540">Nuclease</keyword>
<dbReference type="SUPFAM" id="SSF56672">
    <property type="entry name" value="DNA/RNA polymerases"/>
    <property type="match status" value="1"/>
</dbReference>
<dbReference type="Gene3D" id="3.30.70.270">
    <property type="match status" value="1"/>
</dbReference>
<name>A0A9W6YGN6_9STRA</name>
<evidence type="ECO:0000256" key="3">
    <source>
        <dbReference type="ARBA" id="ARBA00022695"/>
    </source>
</evidence>
<evidence type="ECO:0000256" key="7">
    <source>
        <dbReference type="ARBA" id="ARBA00022918"/>
    </source>
</evidence>
<evidence type="ECO:0000256" key="6">
    <source>
        <dbReference type="ARBA" id="ARBA00022801"/>
    </source>
</evidence>
<dbReference type="GO" id="GO:0004519">
    <property type="term" value="F:endonuclease activity"/>
    <property type="evidence" value="ECO:0007669"/>
    <property type="project" value="UniProtKB-KW"/>
</dbReference>
<dbReference type="Gene3D" id="3.10.10.10">
    <property type="entry name" value="HIV Type 1 Reverse Transcriptase, subunit A, domain 1"/>
    <property type="match status" value="1"/>
</dbReference>
<feature type="domain" description="Reverse transcriptase" evidence="8">
    <location>
        <begin position="139"/>
        <end position="301"/>
    </location>
</feature>
<dbReference type="GO" id="GO:0003964">
    <property type="term" value="F:RNA-directed DNA polymerase activity"/>
    <property type="evidence" value="ECO:0007669"/>
    <property type="project" value="UniProtKB-KW"/>
</dbReference>
<keyword evidence="1" id="KW-0645">Protease</keyword>
<dbReference type="Proteomes" id="UP001165121">
    <property type="component" value="Unassembled WGS sequence"/>
</dbReference>
<dbReference type="OrthoDB" id="420169at2759"/>
<keyword evidence="7" id="KW-0695">RNA-directed DNA polymerase</keyword>
<keyword evidence="5" id="KW-0255">Endonuclease</keyword>
<dbReference type="GO" id="GO:0008233">
    <property type="term" value="F:peptidase activity"/>
    <property type="evidence" value="ECO:0007669"/>
    <property type="project" value="UniProtKB-KW"/>
</dbReference>
<evidence type="ECO:0000256" key="5">
    <source>
        <dbReference type="ARBA" id="ARBA00022759"/>
    </source>
</evidence>
<keyword evidence="3" id="KW-0548">Nucleotidyltransferase</keyword>
<dbReference type="Pfam" id="PF00078">
    <property type="entry name" value="RVT_1"/>
    <property type="match status" value="1"/>
</dbReference>
<dbReference type="FunFam" id="3.10.10.10:FF:000007">
    <property type="entry name" value="Retrovirus-related Pol polyprotein from transposon 17.6-like Protein"/>
    <property type="match status" value="1"/>
</dbReference>
<keyword evidence="10" id="KW-1185">Reference proteome</keyword>
<reference evidence="9" key="1">
    <citation type="submission" date="2023-04" db="EMBL/GenBank/DDBJ databases">
        <title>Phytophthora fragariaefolia NBRC 109709.</title>
        <authorList>
            <person name="Ichikawa N."/>
            <person name="Sato H."/>
            <person name="Tonouchi N."/>
        </authorList>
    </citation>
    <scope>NUCLEOTIDE SEQUENCE</scope>
    <source>
        <strain evidence="9">NBRC 109709</strain>
    </source>
</reference>
<dbReference type="CDD" id="cd01647">
    <property type="entry name" value="RT_LTR"/>
    <property type="match status" value="1"/>
</dbReference>
<evidence type="ECO:0000313" key="10">
    <source>
        <dbReference type="Proteomes" id="UP001165121"/>
    </source>
</evidence>
<evidence type="ECO:0000256" key="1">
    <source>
        <dbReference type="ARBA" id="ARBA00022670"/>
    </source>
</evidence>